<reference evidence="3 4" key="1">
    <citation type="journal article" date="2012" name="Genome Biol.">
        <title>Genome and low-iron response of an oceanic diatom adapted to chronic iron limitation.</title>
        <authorList>
            <person name="Lommer M."/>
            <person name="Specht M."/>
            <person name="Roy A.S."/>
            <person name="Kraemer L."/>
            <person name="Andreson R."/>
            <person name="Gutowska M.A."/>
            <person name="Wolf J."/>
            <person name="Bergner S.V."/>
            <person name="Schilhabel M.B."/>
            <person name="Klostermeier U.C."/>
            <person name="Beiko R.G."/>
            <person name="Rosenstiel P."/>
            <person name="Hippler M."/>
            <person name="Laroche J."/>
        </authorList>
    </citation>
    <scope>NUCLEOTIDE SEQUENCE [LARGE SCALE GENOMIC DNA]</scope>
    <source>
        <strain evidence="3 4">CCMP1005</strain>
    </source>
</reference>
<feature type="region of interest" description="Disordered" evidence="2">
    <location>
        <begin position="86"/>
        <end position="107"/>
    </location>
</feature>
<sequence length="640" mass="72334">MSSPGSKVYEAEISKSYDCICGKGECAALSKCFRSIGDARGGYVQCPVIGKRGAALKTHKMKRACVHLGFPASSYDQYASVDNRTQAAATPATSAKKRAKKKDQEKERPRRFISLVHFHPLIIPFMIGDDRSLSFADFIPEGVVKDLGLINNGYTDADLLKKDGKPVEHTVRTGSVMTKVGRIFPPTPSYSINNAVDDYEMAKARYNLNQTIESCRNQTYGQTYLRPRGVDEVPTPVTKLARRSPPTHDDCLRAVCLLSERVDELSKENEQLKERAMQAEERANDVTIACKFMSEMNGGLTRFTITSDEHHKKNPNIARIYFRFEDSSKSSTLSSWDLTKNFARIMFGIKPEPVAIEDIERADRVPKRLNEFESWLVALMFFQNAFDFKHIASIFGIRDKLVGRCVKVWAPAFRECGYHMARHTLTKEFLDRTYPQSYKDLGFTEPVATIIDGTDVLMETVRAVRQINVMQSSNKVKRSAARGLAWSTPWGGVHEFSDPIFARPSEKAIVKLWAGHGRLQDLPVGYIVSADKGFDGTSGCYHNFNPVIHPAFLTGGNGAQFTEVQIDWNRKACELRYTSEVVFSRFKRHGGLGGIVPRYQFRYLRDMWAWSMGMANFYSCLQVPADNDYFPESKYTRETE</sequence>
<evidence type="ECO:0000256" key="2">
    <source>
        <dbReference type="SAM" id="MobiDB-lite"/>
    </source>
</evidence>
<dbReference type="PANTHER" id="PTHR23080">
    <property type="entry name" value="THAP DOMAIN PROTEIN"/>
    <property type="match status" value="1"/>
</dbReference>
<feature type="coiled-coil region" evidence="1">
    <location>
        <begin position="262"/>
        <end position="289"/>
    </location>
</feature>
<evidence type="ECO:0000313" key="3">
    <source>
        <dbReference type="EMBL" id="EJK44508.1"/>
    </source>
</evidence>
<dbReference type="Proteomes" id="UP000266841">
    <property type="component" value="Unassembled WGS sequence"/>
</dbReference>
<evidence type="ECO:0000313" key="4">
    <source>
        <dbReference type="Proteomes" id="UP000266841"/>
    </source>
</evidence>
<dbReference type="EMBL" id="AGNL01049597">
    <property type="protein sequence ID" value="EJK44508.1"/>
    <property type="molecule type" value="Genomic_DNA"/>
</dbReference>
<proteinExistence type="predicted"/>
<comment type="caution">
    <text evidence="3">The sequence shown here is derived from an EMBL/GenBank/DDBJ whole genome shotgun (WGS) entry which is preliminary data.</text>
</comment>
<keyword evidence="4" id="KW-1185">Reference proteome</keyword>
<name>K0QYW0_THAOC</name>
<organism evidence="3 4">
    <name type="scientific">Thalassiosira oceanica</name>
    <name type="common">Marine diatom</name>
    <dbReference type="NCBI Taxonomy" id="159749"/>
    <lineage>
        <taxon>Eukaryota</taxon>
        <taxon>Sar</taxon>
        <taxon>Stramenopiles</taxon>
        <taxon>Ochrophyta</taxon>
        <taxon>Bacillariophyta</taxon>
        <taxon>Coscinodiscophyceae</taxon>
        <taxon>Thalassiosirophycidae</taxon>
        <taxon>Thalassiosirales</taxon>
        <taxon>Thalassiosiraceae</taxon>
        <taxon>Thalassiosira</taxon>
    </lineage>
</organism>
<protein>
    <submittedName>
        <fullName evidence="3">Uncharacterized protein</fullName>
    </submittedName>
</protein>
<keyword evidence="1" id="KW-0175">Coiled coil</keyword>
<evidence type="ECO:0000256" key="1">
    <source>
        <dbReference type="SAM" id="Coils"/>
    </source>
</evidence>
<accession>K0QYW0</accession>
<dbReference type="AlphaFoldDB" id="K0QYW0"/>
<gene>
    <name evidence="3" type="ORF">THAOC_36944</name>
</gene>